<sequence>MSQYRTFTATDAVEYARKFSGLEHPETLVDALEVGDGNLNLVFKILDQQGISRVIVKQALPYVRCVGESWPLTLDRARLEAETLIEHYNFCPEHTVNVTHYDPELAVMVMEDLSDYRIWRGELVRGQNYPRAAAQLGHYLASVLFSGSDFALHAHEKKARVAQFINPEMCEITEDLFFNDPYTEHPRNDYPEALEPLVASLRNDSELRLRIASLKYTFLTHAETLLHGDIHSGSIFVTETGLKAIDAEFGYYGPMGFDMGTAIGNLLLNYCGLPGLLPPKEAADAREQRLADIVTLWQTFRAEFLSRSQQTRDIALAVPGYAELFMQKVWQDTIGFSGTELIRRTVGMSHVADISEISDDRMRIDCLRHAITLGHTLILAAAQLQDADALVARIRQTAG</sequence>
<comment type="pathway">
    <text evidence="6">Amino-acid biosynthesis; L-methionine biosynthesis via salvage pathway; S-methyl-5-thio-alpha-D-ribose 1-phosphate from S-methyl-5'-thioadenosine (hydrolase route): step 2/2.</text>
</comment>
<feature type="binding site" evidence="6">
    <location>
        <position position="40"/>
    </location>
    <ligand>
        <name>ATP</name>
        <dbReference type="ChEBI" id="CHEBI:30616"/>
    </ligand>
</feature>
<dbReference type="InterPro" id="IPR009212">
    <property type="entry name" value="Methylthioribose_kinase"/>
</dbReference>
<evidence type="ECO:0000256" key="4">
    <source>
        <dbReference type="ARBA" id="ARBA00022777"/>
    </source>
</evidence>
<keyword evidence="8" id="KW-1185">Reference proteome</keyword>
<comment type="caution">
    <text evidence="7">The sequence shown here is derived from an EMBL/GenBank/DDBJ whole genome shotgun (WGS) entry which is preliminary data.</text>
</comment>
<evidence type="ECO:0000256" key="3">
    <source>
        <dbReference type="ARBA" id="ARBA00022741"/>
    </source>
</evidence>
<keyword evidence="4 6" id="KW-0418">Kinase</keyword>
<keyword evidence="6" id="KW-0028">Amino-acid biosynthesis</keyword>
<gene>
    <name evidence="6" type="primary">mtnK</name>
    <name evidence="7" type="ORF">HA49_18480</name>
</gene>
<dbReference type="PANTHER" id="PTHR34273:SF2">
    <property type="entry name" value="METHYLTHIORIBOSE KINASE"/>
    <property type="match status" value="1"/>
</dbReference>
<dbReference type="EMBL" id="JPKR02000003">
    <property type="protein sequence ID" value="KGD70892.1"/>
    <property type="molecule type" value="Genomic_DNA"/>
</dbReference>
<proteinExistence type="inferred from homology"/>
<dbReference type="AlphaFoldDB" id="A0A095T2D4"/>
<name>A0A095T2D4_9GAMM</name>
<keyword evidence="5 6" id="KW-0067">ATP-binding</keyword>
<keyword evidence="2 6" id="KW-0808">Transferase</keyword>
<dbReference type="Gene3D" id="3.30.200.20">
    <property type="entry name" value="Phosphorylase Kinase, domain 1"/>
    <property type="match status" value="1"/>
</dbReference>
<keyword evidence="6" id="KW-0486">Methionine biosynthesis</keyword>
<dbReference type="UniPathway" id="UPA00904">
    <property type="reaction ID" value="UER00872"/>
</dbReference>
<evidence type="ECO:0000256" key="6">
    <source>
        <dbReference type="HAMAP-Rule" id="MF_01683"/>
    </source>
</evidence>
<dbReference type="PANTHER" id="PTHR34273">
    <property type="entry name" value="METHYLTHIORIBOSE KINASE"/>
    <property type="match status" value="1"/>
</dbReference>
<dbReference type="RefSeq" id="WP_038022826.1">
    <property type="nucleotide sequence ID" value="NZ_JPKR02000003.1"/>
</dbReference>
<dbReference type="Gene3D" id="3.90.1200.10">
    <property type="match status" value="1"/>
</dbReference>
<organism evidence="7 8">
    <name type="scientific">Tatumella morbirosei</name>
    <dbReference type="NCBI Taxonomy" id="642227"/>
    <lineage>
        <taxon>Bacteria</taxon>
        <taxon>Pseudomonadati</taxon>
        <taxon>Pseudomonadota</taxon>
        <taxon>Gammaproteobacteria</taxon>
        <taxon>Enterobacterales</taxon>
        <taxon>Erwiniaceae</taxon>
        <taxon>Tatumella</taxon>
    </lineage>
</organism>
<dbReference type="EC" id="2.7.1.100" evidence="6"/>
<dbReference type="PIRSF" id="PIRSF031134">
    <property type="entry name" value="MTRK"/>
    <property type="match status" value="1"/>
</dbReference>
<protein>
    <recommendedName>
        <fullName evidence="6">Methylthioribose kinase</fullName>
        <shortName evidence="6">MTR kinase</shortName>
        <ecNumber evidence="6">2.7.1.100</ecNumber>
    </recommendedName>
</protein>
<evidence type="ECO:0000256" key="2">
    <source>
        <dbReference type="ARBA" id="ARBA00022679"/>
    </source>
</evidence>
<dbReference type="SUPFAM" id="SSF56112">
    <property type="entry name" value="Protein kinase-like (PK-like)"/>
    <property type="match status" value="1"/>
</dbReference>
<accession>A0A095T2D4</accession>
<keyword evidence="3 6" id="KW-0547">Nucleotide-binding</keyword>
<dbReference type="GO" id="GO:0046522">
    <property type="term" value="F:S-methyl-5-thioribose kinase activity"/>
    <property type="evidence" value="ECO:0007669"/>
    <property type="project" value="UniProtKB-UniRule"/>
</dbReference>
<dbReference type="STRING" id="642227.HA49_18480"/>
<feature type="binding site" evidence="6">
    <location>
        <position position="229"/>
    </location>
    <ligand>
        <name>substrate</name>
    </ligand>
</feature>
<dbReference type="Proteomes" id="UP000029577">
    <property type="component" value="Unassembled WGS sequence"/>
</dbReference>
<dbReference type="GO" id="GO:0019509">
    <property type="term" value="P:L-methionine salvage from methylthioadenosine"/>
    <property type="evidence" value="ECO:0007669"/>
    <property type="project" value="UniProtKB-UniRule"/>
</dbReference>
<feature type="binding site" evidence="6">
    <location>
        <position position="343"/>
    </location>
    <ligand>
        <name>substrate</name>
    </ligand>
</feature>
<comment type="catalytic activity">
    <reaction evidence="6">
        <text>5-(methylsulfanyl)-D-ribose + ATP = 5-(methylsulfanyl)-alpha-D-ribose 1-phosphate + ADP + H(+)</text>
        <dbReference type="Rhea" id="RHEA:22312"/>
        <dbReference type="ChEBI" id="CHEBI:15378"/>
        <dbReference type="ChEBI" id="CHEBI:30616"/>
        <dbReference type="ChEBI" id="CHEBI:58533"/>
        <dbReference type="ChEBI" id="CHEBI:78440"/>
        <dbReference type="ChEBI" id="CHEBI:456216"/>
        <dbReference type="EC" id="2.7.1.100"/>
    </reaction>
</comment>
<feature type="binding site" evidence="6">
    <location>
        <begin position="246"/>
        <end position="248"/>
    </location>
    <ligand>
        <name>ATP</name>
        <dbReference type="ChEBI" id="CHEBI:30616"/>
    </ligand>
</feature>
<evidence type="ECO:0000313" key="7">
    <source>
        <dbReference type="EMBL" id="KGD70892.1"/>
    </source>
</evidence>
<evidence type="ECO:0000256" key="1">
    <source>
        <dbReference type="ARBA" id="ARBA00010165"/>
    </source>
</evidence>
<feature type="binding site" evidence="6">
    <location>
        <begin position="111"/>
        <end position="113"/>
    </location>
    <ligand>
        <name>ATP</name>
        <dbReference type="ChEBI" id="CHEBI:30616"/>
    </ligand>
</feature>
<dbReference type="NCBIfam" id="TIGR01767">
    <property type="entry name" value="MTRK"/>
    <property type="match status" value="1"/>
</dbReference>
<dbReference type="HAMAP" id="MF_01683">
    <property type="entry name" value="Salvage_MtnK"/>
    <property type="match status" value="1"/>
</dbReference>
<evidence type="ECO:0000256" key="5">
    <source>
        <dbReference type="ARBA" id="ARBA00022840"/>
    </source>
</evidence>
<dbReference type="OrthoDB" id="9777791at2"/>
<feature type="binding site" evidence="6">
    <location>
        <position position="57"/>
    </location>
    <ligand>
        <name>ATP</name>
        <dbReference type="ChEBI" id="CHEBI:30616"/>
    </ligand>
</feature>
<reference evidence="7" key="1">
    <citation type="submission" date="2014-12" db="EMBL/GenBank/DDBJ databases">
        <title>The draft genome of the Tatumella morbirosei type strain, LMG23360T isolated from pineapple rot.</title>
        <authorList>
            <person name="Smits T.H."/>
            <person name="Palmer M."/>
            <person name="Venter S.N."/>
            <person name="Duffy B."/>
            <person name="Steenkamp E.T."/>
            <person name="Chan W.Y."/>
            <person name="Coutinho T.A."/>
            <person name="Coetzee M.P."/>
            <person name="De Maayer P."/>
        </authorList>
    </citation>
    <scope>NUCLEOTIDE SEQUENCE [LARGE SCALE GENOMIC DNA]</scope>
    <source>
        <strain evidence="7">LMG 23360</strain>
    </source>
</reference>
<dbReference type="InterPro" id="IPR011009">
    <property type="entry name" value="Kinase-like_dom_sf"/>
</dbReference>
<comment type="function">
    <text evidence="6">Catalyzes the phosphorylation of methylthioribose into methylthioribose-1-phosphate.</text>
</comment>
<dbReference type="GO" id="GO:0005524">
    <property type="term" value="F:ATP binding"/>
    <property type="evidence" value="ECO:0007669"/>
    <property type="project" value="UniProtKB-UniRule"/>
</dbReference>
<comment type="similarity">
    <text evidence="1 6">Belongs to the methylthioribose kinase family.</text>
</comment>
<evidence type="ECO:0000313" key="8">
    <source>
        <dbReference type="Proteomes" id="UP000029577"/>
    </source>
</evidence>
<comment type="subunit">
    <text evidence="6">Homodimer.</text>
</comment>
<dbReference type="eggNOG" id="COG4857">
    <property type="taxonomic scope" value="Bacteria"/>
</dbReference>